<sequence>MRNYPKQHWSALIHCSKDPSVWNCTLRSAYVGHCITKRSSFSTSIWQTRHARSFLDITSNMYLYKKMKYIFYLHWRLKSVFDTLYIKYMIGLKDNIERTLKYLNVYQTIFSPFKM</sequence>
<gene>
    <name evidence="1" type="ORF">KP509_23G002300</name>
</gene>
<dbReference type="EMBL" id="CM035428">
    <property type="protein sequence ID" value="KAH7300889.1"/>
    <property type="molecule type" value="Genomic_DNA"/>
</dbReference>
<organism evidence="1 2">
    <name type="scientific">Ceratopteris richardii</name>
    <name type="common">Triangle waterfern</name>
    <dbReference type="NCBI Taxonomy" id="49495"/>
    <lineage>
        <taxon>Eukaryota</taxon>
        <taxon>Viridiplantae</taxon>
        <taxon>Streptophyta</taxon>
        <taxon>Embryophyta</taxon>
        <taxon>Tracheophyta</taxon>
        <taxon>Polypodiopsida</taxon>
        <taxon>Polypodiidae</taxon>
        <taxon>Polypodiales</taxon>
        <taxon>Pteridineae</taxon>
        <taxon>Pteridaceae</taxon>
        <taxon>Parkerioideae</taxon>
        <taxon>Ceratopteris</taxon>
    </lineage>
</organism>
<dbReference type="AlphaFoldDB" id="A0A8T2RWD2"/>
<evidence type="ECO:0000313" key="1">
    <source>
        <dbReference type="EMBL" id="KAH7300889.1"/>
    </source>
</evidence>
<protein>
    <submittedName>
        <fullName evidence="1">Uncharacterized protein</fullName>
    </submittedName>
</protein>
<evidence type="ECO:0000313" key="2">
    <source>
        <dbReference type="Proteomes" id="UP000825935"/>
    </source>
</evidence>
<dbReference type="Proteomes" id="UP000825935">
    <property type="component" value="Chromosome 23"/>
</dbReference>
<proteinExistence type="predicted"/>
<name>A0A8T2RWD2_CERRI</name>
<reference evidence="1 2" key="1">
    <citation type="submission" date="2021-08" db="EMBL/GenBank/DDBJ databases">
        <title>WGS assembly of Ceratopteris richardii.</title>
        <authorList>
            <person name="Marchant D.B."/>
            <person name="Chen G."/>
            <person name="Jenkins J."/>
            <person name="Shu S."/>
            <person name="Leebens-Mack J."/>
            <person name="Grimwood J."/>
            <person name="Schmutz J."/>
            <person name="Soltis P."/>
            <person name="Soltis D."/>
            <person name="Chen Z.-H."/>
        </authorList>
    </citation>
    <scope>NUCLEOTIDE SEQUENCE [LARGE SCALE GENOMIC DNA]</scope>
    <source>
        <strain evidence="1">Whitten #5841</strain>
        <tissue evidence="1">Leaf</tissue>
    </source>
</reference>
<accession>A0A8T2RWD2</accession>
<keyword evidence="2" id="KW-1185">Reference proteome</keyword>
<comment type="caution">
    <text evidence="1">The sequence shown here is derived from an EMBL/GenBank/DDBJ whole genome shotgun (WGS) entry which is preliminary data.</text>
</comment>